<dbReference type="InterPro" id="IPR036249">
    <property type="entry name" value="Thioredoxin-like_sf"/>
</dbReference>
<keyword evidence="2" id="KW-0186">Copper</keyword>
<accession>A0A8K0KBI7</accession>
<feature type="binding site" evidence="2">
    <location>
        <position position="176"/>
    </location>
    <ligand>
        <name>Cu cation</name>
        <dbReference type="ChEBI" id="CHEBI:23378"/>
    </ligand>
</feature>
<feature type="signal peptide" evidence="4">
    <location>
        <begin position="1"/>
        <end position="17"/>
    </location>
</feature>
<name>A0A8K0KBI7_LADFU</name>
<dbReference type="Gene3D" id="3.40.30.10">
    <property type="entry name" value="Glutaredoxin"/>
    <property type="match status" value="1"/>
</dbReference>
<evidence type="ECO:0000313" key="6">
    <source>
        <dbReference type="Proteomes" id="UP000792457"/>
    </source>
</evidence>
<keyword evidence="3" id="KW-1015">Disulfide bond</keyword>
<dbReference type="GO" id="GO:0033617">
    <property type="term" value="P:mitochondrial respiratory chain complex IV assembly"/>
    <property type="evidence" value="ECO:0007669"/>
    <property type="project" value="TreeGrafter"/>
</dbReference>
<dbReference type="InterPro" id="IPR003782">
    <property type="entry name" value="SCO1/SenC"/>
</dbReference>
<evidence type="ECO:0000313" key="5">
    <source>
        <dbReference type="EMBL" id="KAG8230700.1"/>
    </source>
</evidence>
<comment type="similarity">
    <text evidence="1">Belongs to the SCO1/2 family.</text>
</comment>
<feature type="disulfide bond" description="Redox-active" evidence="3">
    <location>
        <begin position="172"/>
        <end position="176"/>
    </location>
</feature>
<keyword evidence="4" id="KW-0732">Signal</keyword>
<dbReference type="EMBL" id="KZ308504">
    <property type="protein sequence ID" value="KAG8230700.1"/>
    <property type="molecule type" value="Genomic_DNA"/>
</dbReference>
<organism evidence="5 6">
    <name type="scientific">Ladona fulva</name>
    <name type="common">Scarce chaser dragonfly</name>
    <name type="synonym">Libellula fulva</name>
    <dbReference type="NCBI Taxonomy" id="123851"/>
    <lineage>
        <taxon>Eukaryota</taxon>
        <taxon>Metazoa</taxon>
        <taxon>Ecdysozoa</taxon>
        <taxon>Arthropoda</taxon>
        <taxon>Hexapoda</taxon>
        <taxon>Insecta</taxon>
        <taxon>Pterygota</taxon>
        <taxon>Palaeoptera</taxon>
        <taxon>Odonata</taxon>
        <taxon>Epiprocta</taxon>
        <taxon>Anisoptera</taxon>
        <taxon>Libelluloidea</taxon>
        <taxon>Libellulidae</taxon>
        <taxon>Ladona</taxon>
    </lineage>
</organism>
<evidence type="ECO:0000256" key="4">
    <source>
        <dbReference type="SAM" id="SignalP"/>
    </source>
</evidence>
<dbReference type="GO" id="GO:0005739">
    <property type="term" value="C:mitochondrion"/>
    <property type="evidence" value="ECO:0007669"/>
    <property type="project" value="GOC"/>
</dbReference>
<dbReference type="Proteomes" id="UP000792457">
    <property type="component" value="Unassembled WGS sequence"/>
</dbReference>
<keyword evidence="6" id="KW-1185">Reference proteome</keyword>
<dbReference type="Pfam" id="PF02630">
    <property type="entry name" value="SCO1-SenC"/>
    <property type="match status" value="1"/>
</dbReference>
<dbReference type="AlphaFoldDB" id="A0A8K0KBI7"/>
<comment type="caution">
    <text evidence="5">The sequence shown here is derived from an EMBL/GenBank/DDBJ whole genome shotgun (WGS) entry which is preliminary data.</text>
</comment>
<dbReference type="GO" id="GO:0046872">
    <property type="term" value="F:metal ion binding"/>
    <property type="evidence" value="ECO:0007669"/>
    <property type="project" value="UniProtKB-KW"/>
</dbReference>
<evidence type="ECO:0000256" key="2">
    <source>
        <dbReference type="PIRSR" id="PIRSR603782-1"/>
    </source>
</evidence>
<evidence type="ECO:0000256" key="1">
    <source>
        <dbReference type="ARBA" id="ARBA00010996"/>
    </source>
</evidence>
<sequence length="312" mass="34925">MCLWAILSVNMCSVSLQSRLLYLKDVTYLKWSSRTLSNVTGRRVVINSVPFLNNININKITPVSSRFLRIEHFKCNEEGTKPNLGRGGTGSGKGPVTWKNLLITTLVAGGLSAYMLSLRQEKESAIEKERKRMLGKAKIGGRFELVDQNGKTRKSEDFLGQWLLIYFGFTHCPDVCPDEMEKMAKTVEILGSPDSGFTGEVVPLFITVDPARDTTAIVGKYVKEFSPKIIGLTGSLQQVEAACKAYRVYFSAGPRDDEDDYIVDHTIIIYLINPDGDFVDYYGQNRSANDIANSVLVHKSKFDKSKKTSFFF</sequence>
<proteinExistence type="inferred from homology"/>
<protein>
    <submittedName>
        <fullName evidence="5">Uncharacterized protein</fullName>
    </submittedName>
</protein>
<dbReference type="SUPFAM" id="SSF52833">
    <property type="entry name" value="Thioredoxin-like"/>
    <property type="match status" value="1"/>
</dbReference>
<dbReference type="FunFam" id="3.40.30.10:FF:000013">
    <property type="entry name" value="Blast:Protein SCO1 homolog, mitochondrial"/>
    <property type="match status" value="1"/>
</dbReference>
<reference evidence="5" key="2">
    <citation type="submission" date="2017-10" db="EMBL/GenBank/DDBJ databases">
        <title>Ladona fulva Genome sequencing and assembly.</title>
        <authorList>
            <person name="Murali S."/>
            <person name="Richards S."/>
            <person name="Bandaranaike D."/>
            <person name="Bellair M."/>
            <person name="Blankenburg K."/>
            <person name="Chao H."/>
            <person name="Dinh H."/>
            <person name="Doddapaneni H."/>
            <person name="Dugan-Rocha S."/>
            <person name="Elkadiri S."/>
            <person name="Gnanaolivu R."/>
            <person name="Hernandez B."/>
            <person name="Skinner E."/>
            <person name="Javaid M."/>
            <person name="Lee S."/>
            <person name="Li M."/>
            <person name="Ming W."/>
            <person name="Munidasa M."/>
            <person name="Muniz J."/>
            <person name="Nguyen L."/>
            <person name="Hughes D."/>
            <person name="Osuji N."/>
            <person name="Pu L.-L."/>
            <person name="Puazo M."/>
            <person name="Qu C."/>
            <person name="Quiroz J."/>
            <person name="Raj R."/>
            <person name="Weissenberger G."/>
            <person name="Xin Y."/>
            <person name="Zou X."/>
            <person name="Han Y."/>
            <person name="Worley K."/>
            <person name="Muzny D."/>
            <person name="Gibbs R."/>
        </authorList>
    </citation>
    <scope>NUCLEOTIDE SEQUENCE</scope>
    <source>
        <strain evidence="5">Sampled in the wild</strain>
    </source>
</reference>
<feature type="binding site" evidence="2">
    <location>
        <position position="265"/>
    </location>
    <ligand>
        <name>Cu cation</name>
        <dbReference type="ChEBI" id="CHEBI:23378"/>
    </ligand>
</feature>
<evidence type="ECO:0000256" key="3">
    <source>
        <dbReference type="PIRSR" id="PIRSR603782-2"/>
    </source>
</evidence>
<feature type="binding site" evidence="2">
    <location>
        <position position="172"/>
    </location>
    <ligand>
        <name>Cu cation</name>
        <dbReference type="ChEBI" id="CHEBI:23378"/>
    </ligand>
</feature>
<gene>
    <name evidence="5" type="ORF">J437_LFUL015993</name>
</gene>
<dbReference type="OrthoDB" id="270009at2759"/>
<keyword evidence="2" id="KW-0479">Metal-binding</keyword>
<dbReference type="PANTHER" id="PTHR12151:SF5">
    <property type="entry name" value="AT19154P"/>
    <property type="match status" value="1"/>
</dbReference>
<dbReference type="CDD" id="cd02968">
    <property type="entry name" value="SCO"/>
    <property type="match status" value="1"/>
</dbReference>
<reference evidence="5" key="1">
    <citation type="submission" date="2013-04" db="EMBL/GenBank/DDBJ databases">
        <authorList>
            <person name="Qu J."/>
            <person name="Murali S.C."/>
            <person name="Bandaranaike D."/>
            <person name="Bellair M."/>
            <person name="Blankenburg K."/>
            <person name="Chao H."/>
            <person name="Dinh H."/>
            <person name="Doddapaneni H."/>
            <person name="Downs B."/>
            <person name="Dugan-Rocha S."/>
            <person name="Elkadiri S."/>
            <person name="Gnanaolivu R.D."/>
            <person name="Hernandez B."/>
            <person name="Javaid M."/>
            <person name="Jayaseelan J.C."/>
            <person name="Lee S."/>
            <person name="Li M."/>
            <person name="Ming W."/>
            <person name="Munidasa M."/>
            <person name="Muniz J."/>
            <person name="Nguyen L."/>
            <person name="Ongeri F."/>
            <person name="Osuji N."/>
            <person name="Pu L.-L."/>
            <person name="Puazo M."/>
            <person name="Qu C."/>
            <person name="Quiroz J."/>
            <person name="Raj R."/>
            <person name="Weissenberger G."/>
            <person name="Xin Y."/>
            <person name="Zou X."/>
            <person name="Han Y."/>
            <person name="Richards S."/>
            <person name="Worley K."/>
            <person name="Muzny D."/>
            <person name="Gibbs R."/>
        </authorList>
    </citation>
    <scope>NUCLEOTIDE SEQUENCE</scope>
    <source>
        <strain evidence="5">Sampled in the wild</strain>
    </source>
</reference>
<dbReference type="PANTHER" id="PTHR12151">
    <property type="entry name" value="ELECTRON TRANSPORT PROTIN SCO1/SENC FAMILY MEMBER"/>
    <property type="match status" value="1"/>
</dbReference>
<feature type="chain" id="PRO_5035424689" evidence="4">
    <location>
        <begin position="18"/>
        <end position="312"/>
    </location>
</feature>